<dbReference type="SUPFAM" id="SSF55781">
    <property type="entry name" value="GAF domain-like"/>
    <property type="match status" value="1"/>
</dbReference>
<evidence type="ECO:0000259" key="2">
    <source>
        <dbReference type="PROSITE" id="PS51832"/>
    </source>
</evidence>
<dbReference type="PROSITE" id="PS51832">
    <property type="entry name" value="HD_GYP"/>
    <property type="match status" value="1"/>
</dbReference>
<proteinExistence type="predicted"/>
<dbReference type="PANTHER" id="PTHR45228:SF5">
    <property type="entry name" value="CYCLIC DI-GMP PHOSPHODIESTERASE VC_1348-RELATED"/>
    <property type="match status" value="1"/>
</dbReference>
<dbReference type="GO" id="GO:0008081">
    <property type="term" value="F:phosphoric diester hydrolase activity"/>
    <property type="evidence" value="ECO:0007669"/>
    <property type="project" value="UniProtKB-ARBA"/>
</dbReference>
<feature type="domain" description="HD-GYP" evidence="2">
    <location>
        <begin position="742"/>
        <end position="944"/>
    </location>
</feature>
<dbReference type="Proteomes" id="UP000515917">
    <property type="component" value="Chromosome"/>
</dbReference>
<protein>
    <submittedName>
        <fullName evidence="3">Metal-dependent phosphohydrolase</fullName>
    </submittedName>
</protein>
<dbReference type="InterPro" id="IPR029151">
    <property type="entry name" value="Sensor-like_sf"/>
</dbReference>
<dbReference type="PANTHER" id="PTHR45228">
    <property type="entry name" value="CYCLIC DI-GMP PHOSPHODIESTERASE TM_0186-RELATED"/>
    <property type="match status" value="1"/>
</dbReference>
<organism evidence="3 4">
    <name type="scientific">Iodobacter fluviatilis</name>
    <dbReference type="NCBI Taxonomy" id="537"/>
    <lineage>
        <taxon>Bacteria</taxon>
        <taxon>Pseudomonadati</taxon>
        <taxon>Pseudomonadota</taxon>
        <taxon>Betaproteobacteria</taxon>
        <taxon>Neisseriales</taxon>
        <taxon>Chitinibacteraceae</taxon>
        <taxon>Iodobacter</taxon>
    </lineage>
</organism>
<dbReference type="EMBL" id="CP025781">
    <property type="protein sequence ID" value="QBC45621.1"/>
    <property type="molecule type" value="Genomic_DNA"/>
</dbReference>
<dbReference type="InterPro" id="IPR003607">
    <property type="entry name" value="HD/PDEase_dom"/>
</dbReference>
<dbReference type="KEGG" id="ifl:C1H71_03035"/>
<evidence type="ECO:0000313" key="4">
    <source>
        <dbReference type="Proteomes" id="UP000515917"/>
    </source>
</evidence>
<dbReference type="Gene3D" id="3.30.450.20">
    <property type="entry name" value="PAS domain"/>
    <property type="match status" value="1"/>
</dbReference>
<accession>A0A7G3GE25</accession>
<evidence type="ECO:0000313" key="3">
    <source>
        <dbReference type="EMBL" id="QBC45621.1"/>
    </source>
</evidence>
<keyword evidence="1" id="KW-0812">Transmembrane</keyword>
<dbReference type="RefSeq" id="WP_130105246.1">
    <property type="nucleotide sequence ID" value="NZ_CP025781.1"/>
</dbReference>
<dbReference type="InterPro" id="IPR037522">
    <property type="entry name" value="HD_GYP_dom"/>
</dbReference>
<dbReference type="AlphaFoldDB" id="A0A7G3GE25"/>
<dbReference type="Gene3D" id="1.10.3210.10">
    <property type="entry name" value="Hypothetical protein af1432"/>
    <property type="match status" value="2"/>
</dbReference>
<feature type="transmembrane region" description="Helical" evidence="1">
    <location>
        <begin position="354"/>
        <end position="375"/>
    </location>
</feature>
<keyword evidence="1" id="KW-0472">Membrane</keyword>
<dbReference type="InterPro" id="IPR029016">
    <property type="entry name" value="GAF-like_dom_sf"/>
</dbReference>
<keyword evidence="3" id="KW-0378">Hydrolase</keyword>
<sequence length="975" mass="109134">MMSEGVVFAAAKHKQVIGWSMKLSIATVVVLCMLVVTMAVIGIGWSGARTTLLDTASRTAKDAGQLITEKSRRMLEPAQATLRMLVDDPISNASTLEERLQRLTTLGEVLSTNELFSSVYVGYSDGSFMLVRPLDRADIRAKFNAPPMANFLLQSVQVLPDWQLKSEYLFFDASYGLLERRSAPEYRYDPRTRPWYQASGRTSTSVLSEPYIFFSSQKIGVTLSQRSQNGKAIFGLDMVLDDLASSLEGLKISPNTQLALVNGQGRVLAYPDMKKVLIKGADKVEFSSVDGLGVASLSRLSVLAPEKGKVATYEVNGEEWLGVVLPFDVWQSEGMRLLVALPSNDLLGELRGKLFHLIVAVVLLSLLLMPLGWLAGAKIGKSMDQLTLQAQRMRCFDFSLNQRKQTMVQEVNDLSGVLSDMSQTIQTFLQISQDMATEPKVEHMLDNVLKQLVMATRCEAGVVYLLNHSSAKMERAVAVGPLFGHTEAGFVHTDRQQGSPMIHKVASALIEMQIELRGRSGQPEGVLILQYQDDVRHADTAFMEFVHKLSGMLAVSIETRQLIEAQKKLLDAVIRLMADAIDAKSPYTGGHCERVPELAGMLVDQMGQEESGPYASFNMTEDQRYEFHLGAWLHDCGKVISPEHIIDKATKLETIYNRIHEVRMRFEVMWRDAELDYWRAVALGVDESTSMAALKQRQQALQDDFTFVARCNVGGEFMADADIERLKQVGGQTWLRYFDKQLGLSADENRRLGEYVPEELPVAEQLLADRGDHIVPWGARKPAVEKDDPNNHYGFDMDLPKHAQNMGELYNLSIRRGTLTEEDRFKINDHIVQTLIMLRSLPWPAQLARVPDIAATHHEKLDGNGYPRRLSADQLTTEDRVMALADVFEALTAADRPYKSPKTLTESLRIMAFMAKDQHIDTELFRYFLHSNLWRVFAEKFMQQDQIDNVDIAAIEKLLPAPTGNALAATPLLQS</sequence>
<dbReference type="CDD" id="cd00077">
    <property type="entry name" value="HDc"/>
    <property type="match status" value="1"/>
</dbReference>
<keyword evidence="1" id="KW-1133">Transmembrane helix</keyword>
<name>A0A7G3GE25_9NEIS</name>
<dbReference type="Pfam" id="PF13487">
    <property type="entry name" value="HD_5"/>
    <property type="match status" value="1"/>
</dbReference>
<keyword evidence="4" id="KW-1185">Reference proteome</keyword>
<dbReference type="SUPFAM" id="SSF103190">
    <property type="entry name" value="Sensory domain-like"/>
    <property type="match status" value="1"/>
</dbReference>
<feature type="transmembrane region" description="Helical" evidence="1">
    <location>
        <begin position="23"/>
        <end position="48"/>
    </location>
</feature>
<dbReference type="SUPFAM" id="SSF109604">
    <property type="entry name" value="HD-domain/PDEase-like"/>
    <property type="match status" value="2"/>
</dbReference>
<gene>
    <name evidence="3" type="ORF">C1H71_03035</name>
</gene>
<dbReference type="Gene3D" id="3.30.450.40">
    <property type="match status" value="1"/>
</dbReference>
<reference evidence="3 4" key="1">
    <citation type="submission" date="2018-01" db="EMBL/GenBank/DDBJ databases">
        <title>Genome sequence of Iodobacter sp. strain PCH194 isolated from Indian Trans-Himalaya.</title>
        <authorList>
            <person name="Kumar V."/>
            <person name="Thakur V."/>
            <person name="Kumar S."/>
            <person name="Singh D."/>
        </authorList>
    </citation>
    <scope>NUCLEOTIDE SEQUENCE [LARGE SCALE GENOMIC DNA]</scope>
    <source>
        <strain evidence="3 4">PCH194</strain>
    </source>
</reference>
<evidence type="ECO:0000256" key="1">
    <source>
        <dbReference type="SAM" id="Phobius"/>
    </source>
</evidence>
<dbReference type="InterPro" id="IPR052020">
    <property type="entry name" value="Cyclic_di-GMP/3'3'-cGAMP_PDE"/>
</dbReference>